<keyword evidence="5" id="KW-1185">Reference proteome</keyword>
<comment type="caution">
    <text evidence="4">The sequence shown here is derived from an EMBL/GenBank/DDBJ whole genome shotgun (WGS) entry which is preliminary data.</text>
</comment>
<evidence type="ECO:0000313" key="4">
    <source>
        <dbReference type="EMBL" id="THF47002.1"/>
    </source>
</evidence>
<dbReference type="GO" id="GO:0042802">
    <property type="term" value="F:identical protein binding"/>
    <property type="evidence" value="ECO:0007669"/>
    <property type="project" value="TreeGrafter"/>
</dbReference>
<protein>
    <recommendedName>
        <fullName evidence="2">Glucosamine-6-phosphate deaminase</fullName>
        <ecNumber evidence="2">3.5.99.6</ecNumber>
    </recommendedName>
</protein>
<evidence type="ECO:0000256" key="2">
    <source>
        <dbReference type="NCBIfam" id="TIGR00502"/>
    </source>
</evidence>
<dbReference type="NCBIfam" id="TIGR00502">
    <property type="entry name" value="nagB"/>
    <property type="match status" value="1"/>
</dbReference>
<organism evidence="4 5">
    <name type="scientific">Allorhizobium terrae</name>
    <dbReference type="NCBI Taxonomy" id="1848972"/>
    <lineage>
        <taxon>Bacteria</taxon>
        <taxon>Pseudomonadati</taxon>
        <taxon>Pseudomonadota</taxon>
        <taxon>Alphaproteobacteria</taxon>
        <taxon>Hyphomicrobiales</taxon>
        <taxon>Rhizobiaceae</taxon>
        <taxon>Rhizobium/Agrobacterium group</taxon>
        <taxon>Allorhizobium</taxon>
    </lineage>
</organism>
<dbReference type="Proteomes" id="UP000310754">
    <property type="component" value="Unassembled WGS sequence"/>
</dbReference>
<dbReference type="GO" id="GO:0004342">
    <property type="term" value="F:glucosamine-6-phosphate deaminase activity"/>
    <property type="evidence" value="ECO:0007669"/>
    <property type="project" value="UniProtKB-UniRule"/>
</dbReference>
<dbReference type="Gene3D" id="3.40.50.1360">
    <property type="match status" value="1"/>
</dbReference>
<gene>
    <name evidence="4" type="primary">nagB</name>
    <name evidence="4" type="ORF">E6C51_19600</name>
</gene>
<evidence type="ECO:0000313" key="5">
    <source>
        <dbReference type="Proteomes" id="UP000310754"/>
    </source>
</evidence>
<dbReference type="Pfam" id="PF01182">
    <property type="entry name" value="Glucosamine_iso"/>
    <property type="match status" value="1"/>
</dbReference>
<dbReference type="PROSITE" id="PS01161">
    <property type="entry name" value="GLC_GALNAC_ISOMERASE"/>
    <property type="match status" value="1"/>
</dbReference>
<evidence type="ECO:0000259" key="3">
    <source>
        <dbReference type="Pfam" id="PF01182"/>
    </source>
</evidence>
<dbReference type="GO" id="GO:0006043">
    <property type="term" value="P:glucosamine catabolic process"/>
    <property type="evidence" value="ECO:0007669"/>
    <property type="project" value="TreeGrafter"/>
</dbReference>
<dbReference type="CDD" id="cd01399">
    <property type="entry name" value="GlcN6P_deaminase"/>
    <property type="match status" value="1"/>
</dbReference>
<keyword evidence="1 4" id="KW-0378">Hydrolase</keyword>
<dbReference type="EC" id="3.5.99.6" evidence="2"/>
<dbReference type="GO" id="GO:0019262">
    <property type="term" value="P:N-acetylneuraminate catabolic process"/>
    <property type="evidence" value="ECO:0007669"/>
    <property type="project" value="TreeGrafter"/>
</dbReference>
<dbReference type="EMBL" id="SSOA01000019">
    <property type="protein sequence ID" value="THF47002.1"/>
    <property type="molecule type" value="Genomic_DNA"/>
</dbReference>
<evidence type="ECO:0000256" key="1">
    <source>
        <dbReference type="ARBA" id="ARBA00022801"/>
    </source>
</evidence>
<dbReference type="PANTHER" id="PTHR11280">
    <property type="entry name" value="GLUCOSAMINE-6-PHOSPHATE ISOMERASE"/>
    <property type="match status" value="1"/>
</dbReference>
<accession>A0A4S3ZNL9</accession>
<dbReference type="GO" id="GO:0005975">
    <property type="term" value="P:carbohydrate metabolic process"/>
    <property type="evidence" value="ECO:0007669"/>
    <property type="project" value="InterPro"/>
</dbReference>
<sequence length="248" mass="26050">MQTSSSQRHIFPTSDAAAQAVAAHIISTVKAKPNAVLGLATGATMEPVYAHLIAAYKRGDVRFSDVSTFNLDEYAGLAPSDPGSYRSTMDRLFFDHVDIDKTKTFLPEASLDASAAAGNDYEAMIIQAGGIDLQLLGIGRNGHIGFNEPGSAIDSRTRLVELHEDTLAANARFFDGGKVPGSAITMGIGTILSAREIVVLATGAAKADAVRDAHCGSFSPDCPASALQTHNHVLWFLDSAAASTRFAA</sequence>
<feature type="domain" description="Glucosamine/galactosamine-6-phosphate isomerase" evidence="3">
    <location>
        <begin position="15"/>
        <end position="235"/>
    </location>
</feature>
<dbReference type="InterPro" id="IPR006148">
    <property type="entry name" value="Glc/Gal-6P_isomerase"/>
</dbReference>
<dbReference type="InterPro" id="IPR004547">
    <property type="entry name" value="Glucosamine6P_isomerase"/>
</dbReference>
<dbReference type="GO" id="GO:0006046">
    <property type="term" value="P:N-acetylglucosamine catabolic process"/>
    <property type="evidence" value="ECO:0007669"/>
    <property type="project" value="UniProtKB-UniRule"/>
</dbReference>
<name>A0A4S3ZNL9_9HYPH</name>
<proteinExistence type="predicted"/>
<dbReference type="InterPro" id="IPR037171">
    <property type="entry name" value="NagB/RpiA_transferase-like"/>
</dbReference>
<dbReference type="AlphaFoldDB" id="A0A4S3ZNL9"/>
<reference evidence="4 5" key="1">
    <citation type="submission" date="2019-04" db="EMBL/GenBank/DDBJ databases">
        <title>Rhizobium terrae sp. nov., isolated from a paddy soil.</title>
        <authorList>
            <person name="Lin S.-Y."/>
            <person name="Hameed A."/>
            <person name="Huang H.-I."/>
            <person name="Young C.-C."/>
        </authorList>
    </citation>
    <scope>NUCLEOTIDE SEQUENCE [LARGE SCALE GENOMIC DNA]</scope>
    <source>
        <strain evidence="4 5">CC-HIH110</strain>
    </source>
</reference>
<dbReference type="SUPFAM" id="SSF100950">
    <property type="entry name" value="NagB/RpiA/CoA transferase-like"/>
    <property type="match status" value="1"/>
</dbReference>
<dbReference type="GO" id="GO:0005737">
    <property type="term" value="C:cytoplasm"/>
    <property type="evidence" value="ECO:0007669"/>
    <property type="project" value="TreeGrafter"/>
</dbReference>
<dbReference type="InterPro" id="IPR018321">
    <property type="entry name" value="Glucosamine6P_isomerase_CS"/>
</dbReference>
<dbReference type="PANTHER" id="PTHR11280:SF5">
    <property type="entry name" value="GLUCOSAMINE-6-PHOSPHATE ISOMERASE"/>
    <property type="match status" value="1"/>
</dbReference>